<gene>
    <name evidence="9" type="ORF">HYPDE_33833</name>
</gene>
<dbReference type="EMBL" id="CP005587">
    <property type="protein sequence ID" value="AGK58439.1"/>
    <property type="molecule type" value="Genomic_DNA"/>
</dbReference>
<sequence>MVVAAALLLSASLSEAASAAEDVSGEQLFNNNCRTCHSWKEGDNRLGPSLHGVVGRKAGSVNGFNYSQSMKQANLTWDEGTLDKFITNPDGVVQNNNMKPFTGVGDQATRQKIIEFLKSK</sequence>
<evidence type="ECO:0000256" key="4">
    <source>
        <dbReference type="ARBA" id="ARBA00022982"/>
    </source>
</evidence>
<keyword evidence="1" id="KW-0813">Transport</keyword>
<evidence type="ECO:0000256" key="3">
    <source>
        <dbReference type="ARBA" id="ARBA00022723"/>
    </source>
</evidence>
<dbReference type="Proteomes" id="UP000005952">
    <property type="component" value="Chromosome"/>
</dbReference>
<organism evidence="9 10">
    <name type="scientific">Hyphomicrobium denitrificans 1NES1</name>
    <dbReference type="NCBI Taxonomy" id="670307"/>
    <lineage>
        <taxon>Bacteria</taxon>
        <taxon>Pseudomonadati</taxon>
        <taxon>Pseudomonadota</taxon>
        <taxon>Alphaproteobacteria</taxon>
        <taxon>Hyphomicrobiales</taxon>
        <taxon>Hyphomicrobiaceae</taxon>
        <taxon>Hyphomicrobium</taxon>
    </lineage>
</organism>
<feature type="chain" id="PRO_5004105347" evidence="7">
    <location>
        <begin position="20"/>
        <end position="120"/>
    </location>
</feature>
<evidence type="ECO:0000256" key="6">
    <source>
        <dbReference type="PROSITE-ProRule" id="PRU00433"/>
    </source>
</evidence>
<dbReference type="InterPro" id="IPR009056">
    <property type="entry name" value="Cyt_c-like_dom"/>
</dbReference>
<keyword evidence="7" id="KW-0732">Signal</keyword>
<dbReference type="GO" id="GO:0009055">
    <property type="term" value="F:electron transfer activity"/>
    <property type="evidence" value="ECO:0007669"/>
    <property type="project" value="InterPro"/>
</dbReference>
<evidence type="ECO:0000313" key="10">
    <source>
        <dbReference type="Proteomes" id="UP000005952"/>
    </source>
</evidence>
<feature type="domain" description="Cytochrome c" evidence="8">
    <location>
        <begin position="20"/>
        <end position="120"/>
    </location>
</feature>
<reference evidence="9 10" key="1">
    <citation type="journal article" date="2013" name="Genome Announc.">
        <title>Genome sequences for three denitrifying bacterial strains isolated from a uranium- and nitrate-contaminated subsurface environment.</title>
        <authorList>
            <person name="Venkatramanan R."/>
            <person name="Prakash O."/>
            <person name="Woyke T."/>
            <person name="Chain P."/>
            <person name="Goodwin L.A."/>
            <person name="Watson D."/>
            <person name="Brooks S."/>
            <person name="Kostka J.E."/>
            <person name="Green S.J."/>
        </authorList>
    </citation>
    <scope>NUCLEOTIDE SEQUENCE [LARGE SCALE GENOMIC DNA]</scope>
    <source>
        <strain evidence="9 10">1NES1</strain>
    </source>
</reference>
<evidence type="ECO:0000259" key="8">
    <source>
        <dbReference type="PROSITE" id="PS51007"/>
    </source>
</evidence>
<dbReference type="InterPro" id="IPR036909">
    <property type="entry name" value="Cyt_c-like_dom_sf"/>
</dbReference>
<dbReference type="STRING" id="670307.HYPDE_33833"/>
<name>N0B4J7_9HYPH</name>
<dbReference type="PANTHER" id="PTHR11961">
    <property type="entry name" value="CYTOCHROME C"/>
    <property type="match status" value="1"/>
</dbReference>
<evidence type="ECO:0000256" key="7">
    <source>
        <dbReference type="SAM" id="SignalP"/>
    </source>
</evidence>
<keyword evidence="10" id="KW-1185">Reference proteome</keyword>
<evidence type="ECO:0000313" key="9">
    <source>
        <dbReference type="EMBL" id="AGK58439.1"/>
    </source>
</evidence>
<keyword evidence="5 6" id="KW-0408">Iron</keyword>
<dbReference type="PROSITE" id="PS51007">
    <property type="entry name" value="CYTC"/>
    <property type="match status" value="1"/>
</dbReference>
<dbReference type="SUPFAM" id="SSF46626">
    <property type="entry name" value="Cytochrome c"/>
    <property type="match status" value="1"/>
</dbReference>
<protein>
    <submittedName>
        <fullName evidence="9">Cytochrome C class I</fullName>
    </submittedName>
</protein>
<dbReference type="InterPro" id="IPR002327">
    <property type="entry name" value="Cyt_c_1A/1B"/>
</dbReference>
<dbReference type="GO" id="GO:0046872">
    <property type="term" value="F:metal ion binding"/>
    <property type="evidence" value="ECO:0007669"/>
    <property type="project" value="UniProtKB-KW"/>
</dbReference>
<dbReference type="Pfam" id="PF13442">
    <property type="entry name" value="Cytochrome_CBB3"/>
    <property type="match status" value="1"/>
</dbReference>
<evidence type="ECO:0000256" key="5">
    <source>
        <dbReference type="ARBA" id="ARBA00023004"/>
    </source>
</evidence>
<proteinExistence type="predicted"/>
<keyword evidence="2 6" id="KW-0349">Heme</keyword>
<dbReference type="KEGG" id="hdt:HYPDE_33833"/>
<dbReference type="PRINTS" id="PR00604">
    <property type="entry name" value="CYTCHRMECIAB"/>
</dbReference>
<keyword evidence="4" id="KW-0249">Electron transport</keyword>
<keyword evidence="3 6" id="KW-0479">Metal-binding</keyword>
<dbReference type="eggNOG" id="COG3474">
    <property type="taxonomic scope" value="Bacteria"/>
</dbReference>
<dbReference type="HOGENOM" id="CLU_060944_2_0_5"/>
<evidence type="ECO:0000256" key="1">
    <source>
        <dbReference type="ARBA" id="ARBA00022448"/>
    </source>
</evidence>
<dbReference type="Gene3D" id="1.10.760.10">
    <property type="entry name" value="Cytochrome c-like domain"/>
    <property type="match status" value="1"/>
</dbReference>
<evidence type="ECO:0000256" key="2">
    <source>
        <dbReference type="ARBA" id="ARBA00022617"/>
    </source>
</evidence>
<dbReference type="GO" id="GO:0020037">
    <property type="term" value="F:heme binding"/>
    <property type="evidence" value="ECO:0007669"/>
    <property type="project" value="InterPro"/>
</dbReference>
<accession>N0B4J7</accession>
<dbReference type="AlphaFoldDB" id="N0B4J7"/>
<feature type="signal peptide" evidence="7">
    <location>
        <begin position="1"/>
        <end position="19"/>
    </location>
</feature>